<evidence type="ECO:0000313" key="3">
    <source>
        <dbReference type="EMBL" id="RDI46316.1"/>
    </source>
</evidence>
<dbReference type="PANTHER" id="PTHR33371:SF18">
    <property type="entry name" value="MCE-FAMILY PROTEIN MCE3C"/>
    <property type="match status" value="1"/>
</dbReference>
<name>A0A370GST0_9NOCA</name>
<evidence type="ECO:0000256" key="1">
    <source>
        <dbReference type="SAM" id="Phobius"/>
    </source>
</evidence>
<dbReference type="InterPro" id="IPR052336">
    <property type="entry name" value="MlaD_Phospholipid_Transporter"/>
</dbReference>
<dbReference type="InterPro" id="IPR003399">
    <property type="entry name" value="Mce/MlaD"/>
</dbReference>
<protein>
    <submittedName>
        <fullName evidence="3">Phospholipid/cholesterol/gamma-HCH transport system substrate-binding protein</fullName>
    </submittedName>
</protein>
<dbReference type="AlphaFoldDB" id="A0A370GST0"/>
<dbReference type="PANTHER" id="PTHR33371">
    <property type="entry name" value="INTERMEMBRANE PHOSPHOLIPID TRANSPORT SYSTEM BINDING PROTEIN MLAD-RELATED"/>
    <property type="match status" value="1"/>
</dbReference>
<dbReference type="Proteomes" id="UP000255355">
    <property type="component" value="Unassembled WGS sequence"/>
</dbReference>
<comment type="caution">
    <text evidence="3">The sequence shown here is derived from an EMBL/GenBank/DDBJ whole genome shotgun (WGS) entry which is preliminary data.</text>
</comment>
<keyword evidence="1" id="KW-0472">Membrane</keyword>
<organism evidence="3 4">
    <name type="scientific">Nocardia mexicana</name>
    <dbReference type="NCBI Taxonomy" id="279262"/>
    <lineage>
        <taxon>Bacteria</taxon>
        <taxon>Bacillati</taxon>
        <taxon>Actinomycetota</taxon>
        <taxon>Actinomycetes</taxon>
        <taxon>Mycobacteriales</taxon>
        <taxon>Nocardiaceae</taxon>
        <taxon>Nocardia</taxon>
    </lineage>
</organism>
<evidence type="ECO:0000259" key="2">
    <source>
        <dbReference type="Pfam" id="PF02470"/>
    </source>
</evidence>
<keyword evidence="4" id="KW-1185">Reference proteome</keyword>
<dbReference type="RefSeq" id="WP_084519604.1">
    <property type="nucleotide sequence ID" value="NZ_QQAZ01000011.1"/>
</dbReference>
<sequence>MQRMSLGRLLPAERRVADDATKRRREIRYGIVGAALVAIIAIAAGVLYVVPFGKKTYTAELSEAQSVKSGDDIRVAGIPVGSVKSLELKPDRVVMRFTVNSDVFVGDQSSLDVRMLTVVGGNYVALFPAGSKALGDKPIPVDRVRLPYSLVQTFQDATEPLRQIDGDTLRRNLAALDTSLDKAPDSLRTTLDTLSTYVDALNRQRTQVSNAVAVADEYVTMYDGAKTDLGRLMDNVNLMETLVIDKRAELREGVRLLNAVVQRVAALAPTWDSALKPKLQQLIDAVPQLQNLGDQLEPVLGAVQSLQQKLGQLSGADGGVTVDRSGQTITAPAGVDPLPGAGKVCVPVPGKDC</sequence>
<gene>
    <name evidence="3" type="ORF">DFR68_11174</name>
</gene>
<dbReference type="OrthoDB" id="4379218at2"/>
<dbReference type="STRING" id="1210089.GCA_001613165_02862"/>
<dbReference type="Pfam" id="PF02470">
    <property type="entry name" value="MlaD"/>
    <property type="match status" value="1"/>
</dbReference>
<dbReference type="EMBL" id="QQAZ01000011">
    <property type="protein sequence ID" value="RDI46316.1"/>
    <property type="molecule type" value="Genomic_DNA"/>
</dbReference>
<dbReference type="GO" id="GO:0005576">
    <property type="term" value="C:extracellular region"/>
    <property type="evidence" value="ECO:0007669"/>
    <property type="project" value="TreeGrafter"/>
</dbReference>
<keyword evidence="1" id="KW-1133">Transmembrane helix</keyword>
<reference evidence="3 4" key="1">
    <citation type="submission" date="2018-07" db="EMBL/GenBank/DDBJ databases">
        <title>Genomic Encyclopedia of Type Strains, Phase IV (KMG-IV): sequencing the most valuable type-strain genomes for metagenomic binning, comparative biology and taxonomic classification.</title>
        <authorList>
            <person name="Goeker M."/>
        </authorList>
    </citation>
    <scope>NUCLEOTIDE SEQUENCE [LARGE SCALE GENOMIC DNA]</scope>
    <source>
        <strain evidence="3 4">DSM 44952</strain>
    </source>
</reference>
<feature type="domain" description="Mce/MlaD" evidence="2">
    <location>
        <begin position="54"/>
        <end position="128"/>
    </location>
</feature>
<evidence type="ECO:0000313" key="4">
    <source>
        <dbReference type="Proteomes" id="UP000255355"/>
    </source>
</evidence>
<accession>A0A370GST0</accession>
<proteinExistence type="predicted"/>
<feature type="transmembrane region" description="Helical" evidence="1">
    <location>
        <begin position="29"/>
        <end position="50"/>
    </location>
</feature>
<keyword evidence="1" id="KW-0812">Transmembrane</keyword>